<evidence type="ECO:0000256" key="1">
    <source>
        <dbReference type="ARBA" id="ARBA00008361"/>
    </source>
</evidence>
<evidence type="ECO:0000259" key="4">
    <source>
        <dbReference type="Pfam" id="PF08241"/>
    </source>
</evidence>
<dbReference type="InterPro" id="IPR029063">
    <property type="entry name" value="SAM-dependent_MTases_sf"/>
</dbReference>
<dbReference type="GO" id="GO:0008757">
    <property type="term" value="F:S-adenosylmethionine-dependent methyltransferase activity"/>
    <property type="evidence" value="ECO:0007669"/>
    <property type="project" value="InterPro"/>
</dbReference>
<dbReference type="InterPro" id="IPR051052">
    <property type="entry name" value="Diverse_substrate_MTase"/>
</dbReference>
<evidence type="ECO:0000256" key="3">
    <source>
        <dbReference type="ARBA" id="ARBA00022679"/>
    </source>
</evidence>
<keyword evidence="6" id="KW-1185">Reference proteome</keyword>
<dbReference type="AlphaFoldDB" id="A0A840VET4"/>
<gene>
    <name evidence="5" type="ORF">HNP71_002677</name>
</gene>
<keyword evidence="2 5" id="KW-0489">Methyltransferase</keyword>
<proteinExistence type="inferred from homology"/>
<dbReference type="PANTHER" id="PTHR44942">
    <property type="entry name" value="METHYLTRANSF_11 DOMAIN-CONTAINING PROTEIN"/>
    <property type="match status" value="1"/>
</dbReference>
<evidence type="ECO:0000256" key="2">
    <source>
        <dbReference type="ARBA" id="ARBA00022603"/>
    </source>
</evidence>
<dbReference type="SUPFAM" id="SSF53335">
    <property type="entry name" value="S-adenosyl-L-methionine-dependent methyltransferases"/>
    <property type="match status" value="1"/>
</dbReference>
<dbReference type="Proteomes" id="UP000553706">
    <property type="component" value="Unassembled WGS sequence"/>
</dbReference>
<dbReference type="GO" id="GO:0032259">
    <property type="term" value="P:methylation"/>
    <property type="evidence" value="ECO:0007669"/>
    <property type="project" value="UniProtKB-KW"/>
</dbReference>
<accession>A0A840VET4</accession>
<comment type="similarity">
    <text evidence="1">Belongs to the methyltransferase superfamily.</text>
</comment>
<sequence length="261" mass="28094">MAKTRTTLPPMSEQNFAAEQYAPRAADYVTSAVHAQGEDLDQIEALVTGHAEAVALDLGCGGGHVSYRAAPHVARVVAVDVTASMLEQVAANAAARGMTNIETRLAPAEALPFPDASFDIVLCRFTAHHWQNLAKGLAEARRVLKPGGRGLFIDTVCPASRVLDTHMQAVELLRDLSHVRNYSIAEWVAELARAGFTVQGTTLRRLHMEFASWTARTRTAPDLAAAIRHLQDTASPEVRSHFNIGADGSFDIEAAAFEVTG</sequence>
<protein>
    <submittedName>
        <fullName evidence="5">SAM-dependent methyltransferase</fullName>
    </submittedName>
</protein>
<dbReference type="EMBL" id="JACHFJ010000016">
    <property type="protein sequence ID" value="MBB5374403.1"/>
    <property type="molecule type" value="Genomic_DNA"/>
</dbReference>
<feature type="domain" description="Methyltransferase type 11" evidence="4">
    <location>
        <begin position="56"/>
        <end position="150"/>
    </location>
</feature>
<comment type="caution">
    <text evidence="5">The sequence shown here is derived from an EMBL/GenBank/DDBJ whole genome shotgun (WGS) entry which is preliminary data.</text>
</comment>
<evidence type="ECO:0000313" key="5">
    <source>
        <dbReference type="EMBL" id="MBB5374403.1"/>
    </source>
</evidence>
<dbReference type="RefSeq" id="WP_246344223.1">
    <property type="nucleotide sequence ID" value="NZ_JACHFJ010000016.1"/>
</dbReference>
<dbReference type="Gene3D" id="3.40.50.150">
    <property type="entry name" value="Vaccinia Virus protein VP39"/>
    <property type="match status" value="1"/>
</dbReference>
<organism evidence="5 6">
    <name type="scientific">Acidocella aromatica</name>
    <dbReference type="NCBI Taxonomy" id="1303579"/>
    <lineage>
        <taxon>Bacteria</taxon>
        <taxon>Pseudomonadati</taxon>
        <taxon>Pseudomonadota</taxon>
        <taxon>Alphaproteobacteria</taxon>
        <taxon>Acetobacterales</taxon>
        <taxon>Acidocellaceae</taxon>
        <taxon>Acidocella</taxon>
    </lineage>
</organism>
<dbReference type="InterPro" id="IPR013216">
    <property type="entry name" value="Methyltransf_11"/>
</dbReference>
<reference evidence="5 6" key="1">
    <citation type="submission" date="2020-08" db="EMBL/GenBank/DDBJ databases">
        <title>Genomic Encyclopedia of Type Strains, Phase IV (KMG-IV): sequencing the most valuable type-strain genomes for metagenomic binning, comparative biology and taxonomic classification.</title>
        <authorList>
            <person name="Goeker M."/>
        </authorList>
    </citation>
    <scope>NUCLEOTIDE SEQUENCE [LARGE SCALE GENOMIC DNA]</scope>
    <source>
        <strain evidence="5 6">DSM 27026</strain>
    </source>
</reference>
<dbReference type="Pfam" id="PF08241">
    <property type="entry name" value="Methyltransf_11"/>
    <property type="match status" value="1"/>
</dbReference>
<name>A0A840VET4_9PROT</name>
<dbReference type="PANTHER" id="PTHR44942:SF4">
    <property type="entry name" value="METHYLTRANSFERASE TYPE 11 DOMAIN-CONTAINING PROTEIN"/>
    <property type="match status" value="1"/>
</dbReference>
<dbReference type="CDD" id="cd02440">
    <property type="entry name" value="AdoMet_MTases"/>
    <property type="match status" value="1"/>
</dbReference>
<evidence type="ECO:0000313" key="6">
    <source>
        <dbReference type="Proteomes" id="UP000553706"/>
    </source>
</evidence>
<keyword evidence="3 5" id="KW-0808">Transferase</keyword>